<evidence type="ECO:0000313" key="1">
    <source>
        <dbReference type="EMBL" id="OXM44340.1"/>
    </source>
</evidence>
<accession>A0A229RCE7</accession>
<dbReference type="AlphaFoldDB" id="A0A229RCE7"/>
<proteinExistence type="predicted"/>
<dbReference type="RefSeq" id="WP_093939184.1">
    <property type="nucleotide sequence ID" value="NZ_NMQT01000189.1"/>
</dbReference>
<organism evidence="1 2">
    <name type="scientific">Amycolatopsis thailandensis</name>
    <dbReference type="NCBI Taxonomy" id="589330"/>
    <lineage>
        <taxon>Bacteria</taxon>
        <taxon>Bacillati</taxon>
        <taxon>Actinomycetota</taxon>
        <taxon>Actinomycetes</taxon>
        <taxon>Pseudonocardiales</taxon>
        <taxon>Pseudonocardiaceae</taxon>
        <taxon>Amycolatopsis</taxon>
    </lineage>
</organism>
<dbReference type="EMBL" id="NMQT01000189">
    <property type="protein sequence ID" value="OXM44340.1"/>
    <property type="molecule type" value="Genomic_DNA"/>
</dbReference>
<sequence length="201" mass="22256">MPEQYSTNARAALLALVLANRDMLNTELVKDHKVRLGPDERDRLNAAGLLESSTNVRPFVHRITDEGIDWCMTDLVRSELPSRSGPQARQQLDLLRRLVPFLRQRGLLAEALRSGDLESLIRGVYAELSVGVQDWIRLARLRPKLNGADKDEVDAALVKMAKTGTVHLAPDSNRKVLTDADHAAAVQVGGEDKHLIAIEES</sequence>
<dbReference type="Proteomes" id="UP000215223">
    <property type="component" value="Unassembled WGS sequence"/>
</dbReference>
<gene>
    <name evidence="1" type="ORF">CFP71_40470</name>
</gene>
<keyword evidence="2" id="KW-1185">Reference proteome</keyword>
<evidence type="ECO:0000313" key="2">
    <source>
        <dbReference type="Proteomes" id="UP000215223"/>
    </source>
</evidence>
<protein>
    <submittedName>
        <fullName evidence="1">Uncharacterized protein</fullName>
    </submittedName>
</protein>
<reference evidence="1 2" key="1">
    <citation type="submission" date="2017-07" db="EMBL/GenBank/DDBJ databases">
        <title>Amycolatopsis thailandensis Genome sequencing and assembly.</title>
        <authorList>
            <person name="Kaur N."/>
            <person name="Mayilraj S."/>
        </authorList>
    </citation>
    <scope>NUCLEOTIDE SEQUENCE [LARGE SCALE GENOMIC DNA]</scope>
    <source>
        <strain evidence="1 2">JCM 16380</strain>
    </source>
</reference>
<dbReference type="OrthoDB" id="3822696at2"/>
<name>A0A229RCE7_9PSEU</name>
<comment type="caution">
    <text evidence="1">The sequence shown here is derived from an EMBL/GenBank/DDBJ whole genome shotgun (WGS) entry which is preliminary data.</text>
</comment>